<evidence type="ECO:0000313" key="1">
    <source>
        <dbReference type="EMBL" id="MBC3940959.1"/>
    </source>
</evidence>
<dbReference type="NCBIfam" id="TIGR01551">
    <property type="entry name" value="major_capsid_P2"/>
    <property type="match status" value="1"/>
</dbReference>
<name>A0ABR7AKH1_9SPHN</name>
<proteinExistence type="predicted"/>
<dbReference type="Proteomes" id="UP000597613">
    <property type="component" value="Unassembled WGS sequence"/>
</dbReference>
<evidence type="ECO:0000313" key="2">
    <source>
        <dbReference type="Proteomes" id="UP000597613"/>
    </source>
</evidence>
<gene>
    <name evidence="1" type="ORF">H8S47_04580</name>
</gene>
<protein>
    <submittedName>
        <fullName evidence="1">Phage major capsid protein, P2 family</fullName>
    </submittedName>
</protein>
<dbReference type="Pfam" id="PF05125">
    <property type="entry name" value="Phage_cap_P2"/>
    <property type="match status" value="1"/>
</dbReference>
<comment type="caution">
    <text evidence="1">The sequence shown here is derived from an EMBL/GenBank/DDBJ whole genome shotgun (WGS) entry which is preliminary data.</text>
</comment>
<dbReference type="RefSeq" id="WP_187502738.1">
    <property type="nucleotide sequence ID" value="NZ_CP162536.1"/>
</dbReference>
<organism evidence="1 2">
    <name type="scientific">Sphingomonas albertensis</name>
    <dbReference type="NCBI Taxonomy" id="2762591"/>
    <lineage>
        <taxon>Bacteria</taxon>
        <taxon>Pseudomonadati</taxon>
        <taxon>Pseudomonadota</taxon>
        <taxon>Alphaproteobacteria</taxon>
        <taxon>Sphingomonadales</taxon>
        <taxon>Sphingomonadaceae</taxon>
        <taxon>Sphingomonas</taxon>
    </lineage>
</organism>
<dbReference type="EMBL" id="JACONT010000006">
    <property type="protein sequence ID" value="MBC3940959.1"/>
    <property type="molecule type" value="Genomic_DNA"/>
</dbReference>
<dbReference type="InterPro" id="IPR006441">
    <property type="entry name" value="Phage_P2_GpN"/>
</dbReference>
<sequence>MRNETRLKYNAFTLQIGKLNGIEDPSRSFTVAPAVAQTLRGKIQQSSAFLTSINIIPVVAQEGDKVGVGVKGTIASRTDTRIHDRQPRYPGDLDETNYRCEKTDFDTLVRYETLDAWAHQPNFQILLRDAIVKAKALDIITIGFNGTHVAVETNPTTYPLLQDVNIGWLQHIRLDAPARVLAEGELKPATRVNNVVTVAGAIYVGAGEVGKDVDYVNIDALIYDAIELLDENYRDDTDLVVIVGRDLVHDKYFSIVNAAGDKATETLARDVLLSDKKLGGLQAVRVPKFPKNALLITTLANLSVYEQIGTERRKIEDNAKRDQIENYESVNQAFVVEDMGKVALVENIVMGKKPA</sequence>
<accession>A0ABR7AKH1</accession>
<reference evidence="1 2" key="1">
    <citation type="submission" date="2020-08" db="EMBL/GenBank/DDBJ databases">
        <title>Putative novel bacterial strains isolated from necrotic wheat leaf tissues caused by Xanthomonas translucens.</title>
        <authorList>
            <person name="Tambong J.T."/>
        </authorList>
    </citation>
    <scope>NUCLEOTIDE SEQUENCE [LARGE SCALE GENOMIC DNA]</scope>
    <source>
        <strain evidence="2">DOAB 1063</strain>
    </source>
</reference>
<keyword evidence="2" id="KW-1185">Reference proteome</keyword>